<dbReference type="EMBL" id="SMOL01000695">
    <property type="protein sequence ID" value="KAB2601221.1"/>
    <property type="molecule type" value="Genomic_DNA"/>
</dbReference>
<feature type="region of interest" description="Disordered" evidence="1">
    <location>
        <begin position="104"/>
        <end position="132"/>
    </location>
</feature>
<evidence type="ECO:0000313" key="2">
    <source>
        <dbReference type="EMBL" id="KAB2601221.1"/>
    </source>
</evidence>
<proteinExistence type="predicted"/>
<reference evidence="3" key="2">
    <citation type="submission" date="2019-10" db="EMBL/GenBank/DDBJ databases">
        <title>A de novo genome assembly of a pear dwarfing rootstock.</title>
        <authorList>
            <person name="Wang F."/>
            <person name="Wang J."/>
            <person name="Li S."/>
            <person name="Zhang Y."/>
            <person name="Fang M."/>
            <person name="Ma L."/>
            <person name="Zhao Y."/>
            <person name="Jiang S."/>
        </authorList>
    </citation>
    <scope>NUCLEOTIDE SEQUENCE [LARGE SCALE GENOMIC DNA]</scope>
</reference>
<organism evidence="2 3">
    <name type="scientific">Pyrus ussuriensis x Pyrus communis</name>
    <dbReference type="NCBI Taxonomy" id="2448454"/>
    <lineage>
        <taxon>Eukaryota</taxon>
        <taxon>Viridiplantae</taxon>
        <taxon>Streptophyta</taxon>
        <taxon>Embryophyta</taxon>
        <taxon>Tracheophyta</taxon>
        <taxon>Spermatophyta</taxon>
        <taxon>Magnoliopsida</taxon>
        <taxon>eudicotyledons</taxon>
        <taxon>Gunneridae</taxon>
        <taxon>Pentapetalae</taxon>
        <taxon>rosids</taxon>
        <taxon>fabids</taxon>
        <taxon>Rosales</taxon>
        <taxon>Rosaceae</taxon>
        <taxon>Amygdaloideae</taxon>
        <taxon>Maleae</taxon>
        <taxon>Pyrus</taxon>
    </lineage>
</organism>
<reference evidence="2 3" key="1">
    <citation type="submission" date="2019-09" db="EMBL/GenBank/DDBJ databases">
        <authorList>
            <person name="Ou C."/>
        </authorList>
    </citation>
    <scope>NUCLEOTIDE SEQUENCE [LARGE SCALE GENOMIC DNA]</scope>
    <source>
        <strain evidence="2">S2</strain>
        <tissue evidence="2">Leaf</tissue>
    </source>
</reference>
<reference evidence="2 3" key="3">
    <citation type="submission" date="2019-11" db="EMBL/GenBank/DDBJ databases">
        <title>A de novo genome assembly of a pear dwarfing rootstock.</title>
        <authorList>
            <person name="Wang F."/>
            <person name="Wang J."/>
            <person name="Li S."/>
            <person name="Zhang Y."/>
            <person name="Fang M."/>
            <person name="Ma L."/>
            <person name="Zhao Y."/>
            <person name="Jiang S."/>
        </authorList>
    </citation>
    <scope>NUCLEOTIDE SEQUENCE [LARGE SCALE GENOMIC DNA]</scope>
    <source>
        <strain evidence="2">S2</strain>
        <tissue evidence="2">Leaf</tissue>
    </source>
</reference>
<keyword evidence="3" id="KW-1185">Reference proteome</keyword>
<sequence length="132" mass="14252">MEGSPDILWCAHCRDLIPPTQDNYFTSCSVCGKVLYQSVVTTEPALVKNRGTKKTRAGSSVIVKSISSDHSQSSKRTLNKGFMSKSSAEAADKILKKEHGNVGGAADCKPHVGNQENVYDCSYDGGDEDDHN</sequence>
<name>A0A5N5FHK2_9ROSA</name>
<feature type="region of interest" description="Disordered" evidence="1">
    <location>
        <begin position="63"/>
        <end position="84"/>
    </location>
</feature>
<accession>A0A5N5FHK2</accession>
<evidence type="ECO:0000256" key="1">
    <source>
        <dbReference type="SAM" id="MobiDB-lite"/>
    </source>
</evidence>
<protein>
    <submittedName>
        <fullName evidence="2">Uncharacterized protein</fullName>
    </submittedName>
</protein>
<gene>
    <name evidence="2" type="ORF">D8674_002226</name>
</gene>
<comment type="caution">
    <text evidence="2">The sequence shown here is derived from an EMBL/GenBank/DDBJ whole genome shotgun (WGS) entry which is preliminary data.</text>
</comment>
<evidence type="ECO:0000313" key="3">
    <source>
        <dbReference type="Proteomes" id="UP000327157"/>
    </source>
</evidence>
<dbReference type="Proteomes" id="UP000327157">
    <property type="component" value="Chromosome 10"/>
</dbReference>
<dbReference type="AlphaFoldDB" id="A0A5N5FHK2"/>